<name>A0ABR8Z6I6_9FLAO</name>
<organism evidence="1 2">
    <name type="scientific">Chryseobacterium caseinilyticum</name>
    <dbReference type="NCBI Taxonomy" id="2771428"/>
    <lineage>
        <taxon>Bacteria</taxon>
        <taxon>Pseudomonadati</taxon>
        <taxon>Bacteroidota</taxon>
        <taxon>Flavobacteriia</taxon>
        <taxon>Flavobacteriales</taxon>
        <taxon>Weeksellaceae</taxon>
        <taxon>Chryseobacterium group</taxon>
        <taxon>Chryseobacterium</taxon>
    </lineage>
</organism>
<sequence length="128" mass="14751">MKNRLPAKVACFVLYITAQHHGYCAGVGNTQLPSSATSSRFLQKKRIEKLLFYKSFVRSLVLDTFFSVSLRKTLELTDDFEVVKNSVTSSRFLQKNRIEKLLFDKSFVCPLVLDTFFYALLRKTPELT</sequence>
<evidence type="ECO:0008006" key="3">
    <source>
        <dbReference type="Google" id="ProtNLM"/>
    </source>
</evidence>
<comment type="caution">
    <text evidence="1">The sequence shown here is derived from an EMBL/GenBank/DDBJ whole genome shotgun (WGS) entry which is preliminary data.</text>
</comment>
<proteinExistence type="predicted"/>
<evidence type="ECO:0000313" key="1">
    <source>
        <dbReference type="EMBL" id="MBD8080896.1"/>
    </source>
</evidence>
<dbReference type="Proteomes" id="UP000637299">
    <property type="component" value="Unassembled WGS sequence"/>
</dbReference>
<evidence type="ECO:0000313" key="2">
    <source>
        <dbReference type="Proteomes" id="UP000637299"/>
    </source>
</evidence>
<protein>
    <recommendedName>
        <fullName evidence="3">Secreted protein</fullName>
    </recommendedName>
</protein>
<accession>A0ABR8Z6I6</accession>
<gene>
    <name evidence="1" type="ORF">IC610_00510</name>
</gene>
<dbReference type="RefSeq" id="WP_191734730.1">
    <property type="nucleotide sequence ID" value="NZ_JACYFS010000001.1"/>
</dbReference>
<dbReference type="EMBL" id="JACYFS010000001">
    <property type="protein sequence ID" value="MBD8080896.1"/>
    <property type="molecule type" value="Genomic_DNA"/>
</dbReference>
<reference evidence="1 2" key="1">
    <citation type="submission" date="2020-09" db="EMBL/GenBank/DDBJ databases">
        <title>Genome seq and assembly of Chryseobacterium sp.</title>
        <authorList>
            <person name="Chhetri G."/>
        </authorList>
    </citation>
    <scope>NUCLEOTIDE SEQUENCE [LARGE SCALE GENOMIC DNA]</scope>
    <source>
        <strain evidence="1 2">GCR10</strain>
    </source>
</reference>
<keyword evidence="2" id="KW-1185">Reference proteome</keyword>